<accession>A0ABS3G849</accession>
<evidence type="ECO:0008006" key="4">
    <source>
        <dbReference type="Google" id="ProtNLM"/>
    </source>
</evidence>
<dbReference type="RefSeq" id="WP_207035079.1">
    <property type="nucleotide sequence ID" value="NZ_CP159476.1"/>
</dbReference>
<keyword evidence="1" id="KW-0472">Membrane</keyword>
<feature type="transmembrane region" description="Helical" evidence="1">
    <location>
        <begin position="98"/>
        <end position="117"/>
    </location>
</feature>
<evidence type="ECO:0000313" key="3">
    <source>
        <dbReference type="Proteomes" id="UP000664044"/>
    </source>
</evidence>
<reference evidence="2 3" key="1">
    <citation type="submission" date="2021-03" db="EMBL/GenBank/DDBJ databases">
        <title>Muricauda lutimaris sp. nov. and Muricauda ruestringensis sp. nov, two marine members of the Flavobacteriaceae isolated from deep sea sediments of Western Pacific.</title>
        <authorList>
            <person name="Zhao S."/>
            <person name="Liu R."/>
        </authorList>
    </citation>
    <scope>NUCLEOTIDE SEQUENCE [LARGE SCALE GENOMIC DNA]</scope>
    <source>
        <strain evidence="2 3">BC31-1-A7</strain>
    </source>
</reference>
<keyword evidence="1" id="KW-1133">Transmembrane helix</keyword>
<feature type="transmembrane region" description="Helical" evidence="1">
    <location>
        <begin position="129"/>
        <end position="148"/>
    </location>
</feature>
<protein>
    <recommendedName>
        <fullName evidence="4">Prenyltransferase</fullName>
    </recommendedName>
</protein>
<keyword evidence="3" id="KW-1185">Reference proteome</keyword>
<feature type="transmembrane region" description="Helical" evidence="1">
    <location>
        <begin position="250"/>
        <end position="270"/>
    </location>
</feature>
<name>A0ABS3G849_9FLAO</name>
<feature type="transmembrane region" description="Helical" evidence="1">
    <location>
        <begin position="72"/>
        <end position="92"/>
    </location>
</feature>
<gene>
    <name evidence="2" type="ORF">J0656_14385</name>
</gene>
<feature type="transmembrane region" description="Helical" evidence="1">
    <location>
        <begin position="195"/>
        <end position="214"/>
    </location>
</feature>
<evidence type="ECO:0000256" key="1">
    <source>
        <dbReference type="SAM" id="Phobius"/>
    </source>
</evidence>
<proteinExistence type="predicted"/>
<feature type="transmembrane region" description="Helical" evidence="1">
    <location>
        <begin position="226"/>
        <end position="243"/>
    </location>
</feature>
<sequence>MRTLKAIFDFYLDASIHVAVAVISMAGVTFHLLGSSSDVNLMGFIFFSVIVCYNFIKYGVEAYKYLIVSNAYHKIIQLFSFVSFAFAVYFLLQLNRDIWIATTILGVLSALYAVPLLPSANNLRNLAGLKIYIVAFVWAGFSVLLPVLDAKMTLDWDFAVTFIQRMLLVLILILPFEIRDLQWDDKSLRTLPQVLGIKNATRLGIGLILIFFLMTFLKDEIHQNEIPLRLILSAVLVFILISKKRMQSKYFVMFWVEAIPIFWFSLFWFVKEFF</sequence>
<feature type="transmembrane region" description="Helical" evidence="1">
    <location>
        <begin position="12"/>
        <end position="33"/>
    </location>
</feature>
<dbReference type="Proteomes" id="UP000664044">
    <property type="component" value="Unassembled WGS sequence"/>
</dbReference>
<feature type="transmembrane region" description="Helical" evidence="1">
    <location>
        <begin position="39"/>
        <end position="60"/>
    </location>
</feature>
<evidence type="ECO:0000313" key="2">
    <source>
        <dbReference type="EMBL" id="MBO0355209.1"/>
    </source>
</evidence>
<comment type="caution">
    <text evidence="2">The sequence shown here is derived from an EMBL/GenBank/DDBJ whole genome shotgun (WGS) entry which is preliminary data.</text>
</comment>
<feature type="transmembrane region" description="Helical" evidence="1">
    <location>
        <begin position="154"/>
        <end position="174"/>
    </location>
</feature>
<dbReference type="EMBL" id="JAFLNL010000008">
    <property type="protein sequence ID" value="MBO0355209.1"/>
    <property type="molecule type" value="Genomic_DNA"/>
</dbReference>
<organism evidence="2 3">
    <name type="scientific">Flagellimonas aurea</name>
    <dbReference type="NCBI Taxonomy" id="2915619"/>
    <lineage>
        <taxon>Bacteria</taxon>
        <taxon>Pseudomonadati</taxon>
        <taxon>Bacteroidota</taxon>
        <taxon>Flavobacteriia</taxon>
        <taxon>Flavobacteriales</taxon>
        <taxon>Flavobacteriaceae</taxon>
        <taxon>Flagellimonas</taxon>
    </lineage>
</organism>
<keyword evidence="1" id="KW-0812">Transmembrane</keyword>